<evidence type="ECO:0000256" key="5">
    <source>
        <dbReference type="ARBA" id="ARBA00023163"/>
    </source>
</evidence>
<dbReference type="GO" id="GO:0003700">
    <property type="term" value="F:DNA-binding transcription factor activity"/>
    <property type="evidence" value="ECO:0007669"/>
    <property type="project" value="InterPro"/>
</dbReference>
<gene>
    <name evidence="7" type="ORF">EYW49_00685</name>
</gene>
<keyword evidence="3" id="KW-0805">Transcription regulation</keyword>
<dbReference type="InterPro" id="IPR036390">
    <property type="entry name" value="WH_DNA-bd_sf"/>
</dbReference>
<reference evidence="7 8" key="1">
    <citation type="submission" date="2019-02" db="EMBL/GenBank/DDBJ databases">
        <title>Siculibacillus lacustris gen. nov., sp. nov., a new rosette-forming bacterium isolated from a freshwater crater lake (Lake St. Ana, Romania).</title>
        <authorList>
            <person name="Felfoldi T."/>
            <person name="Marton Z."/>
            <person name="Szabo A."/>
            <person name="Mentes A."/>
            <person name="Boka K."/>
            <person name="Marialigeti K."/>
            <person name="Mathe I."/>
            <person name="Koncz M."/>
            <person name="Schumann P."/>
            <person name="Toth E."/>
        </authorList>
    </citation>
    <scope>NUCLEOTIDE SEQUENCE [LARGE SCALE GENOMIC DNA]</scope>
    <source>
        <strain evidence="7 8">SA-279</strain>
    </source>
</reference>
<name>A0A4Q9VYP3_9HYPH</name>
<organism evidence="7 8">
    <name type="scientific">Siculibacillus lacustris</name>
    <dbReference type="NCBI Taxonomy" id="1549641"/>
    <lineage>
        <taxon>Bacteria</taxon>
        <taxon>Pseudomonadati</taxon>
        <taxon>Pseudomonadota</taxon>
        <taxon>Alphaproteobacteria</taxon>
        <taxon>Hyphomicrobiales</taxon>
        <taxon>Ancalomicrobiaceae</taxon>
        <taxon>Siculibacillus</taxon>
    </lineage>
</organism>
<dbReference type="PROSITE" id="PS50931">
    <property type="entry name" value="HTH_LYSR"/>
    <property type="match status" value="1"/>
</dbReference>
<dbReference type="Pfam" id="PF03466">
    <property type="entry name" value="LysR_substrate"/>
    <property type="match status" value="1"/>
</dbReference>
<dbReference type="EMBL" id="SJFN01000001">
    <property type="protein sequence ID" value="TBW41274.1"/>
    <property type="molecule type" value="Genomic_DNA"/>
</dbReference>
<dbReference type="Proteomes" id="UP000292781">
    <property type="component" value="Unassembled WGS sequence"/>
</dbReference>
<dbReference type="SUPFAM" id="SSF46785">
    <property type="entry name" value="Winged helix' DNA-binding domain"/>
    <property type="match status" value="1"/>
</dbReference>
<evidence type="ECO:0000256" key="2">
    <source>
        <dbReference type="ARBA" id="ARBA00022458"/>
    </source>
</evidence>
<dbReference type="PANTHER" id="PTHR30118">
    <property type="entry name" value="HTH-TYPE TRANSCRIPTIONAL REGULATOR LEUO-RELATED"/>
    <property type="match status" value="1"/>
</dbReference>
<keyword evidence="4" id="KW-0238">DNA-binding</keyword>
<dbReference type="InterPro" id="IPR036388">
    <property type="entry name" value="WH-like_DNA-bd_sf"/>
</dbReference>
<evidence type="ECO:0000256" key="1">
    <source>
        <dbReference type="ARBA" id="ARBA00009437"/>
    </source>
</evidence>
<evidence type="ECO:0000313" key="8">
    <source>
        <dbReference type="Proteomes" id="UP000292781"/>
    </source>
</evidence>
<feature type="domain" description="HTH lysR-type" evidence="6">
    <location>
        <begin position="7"/>
        <end position="64"/>
    </location>
</feature>
<dbReference type="AlphaFoldDB" id="A0A4Q9VYP3"/>
<accession>A0A4Q9VYP3</accession>
<dbReference type="Gene3D" id="1.10.10.10">
    <property type="entry name" value="Winged helix-like DNA-binding domain superfamily/Winged helix DNA-binding domain"/>
    <property type="match status" value="1"/>
</dbReference>
<dbReference type="RefSeq" id="WP_131304882.1">
    <property type="nucleotide sequence ID" value="NZ_SJFN01000001.1"/>
</dbReference>
<dbReference type="InterPro" id="IPR050389">
    <property type="entry name" value="LysR-type_TF"/>
</dbReference>
<dbReference type="PANTHER" id="PTHR30118:SF15">
    <property type="entry name" value="TRANSCRIPTIONAL REGULATORY PROTEIN"/>
    <property type="match status" value="1"/>
</dbReference>
<dbReference type="InterPro" id="IPR000847">
    <property type="entry name" value="LysR_HTH_N"/>
</dbReference>
<dbReference type="Gene3D" id="3.40.190.10">
    <property type="entry name" value="Periplasmic binding protein-like II"/>
    <property type="match status" value="2"/>
</dbReference>
<keyword evidence="2" id="KW-0536">Nodulation</keyword>
<evidence type="ECO:0000313" key="7">
    <source>
        <dbReference type="EMBL" id="TBW41274.1"/>
    </source>
</evidence>
<dbReference type="OrthoDB" id="8455878at2"/>
<protein>
    <submittedName>
        <fullName evidence="7">LysR family transcriptional regulator</fullName>
    </submittedName>
</protein>
<proteinExistence type="inferred from homology"/>
<sequence>MSLINQLDLNLVRVFVAVMETRSTTRAGEKLGLTQSAISHALNKLRRICGDVLFIRTPGEMHPTPRAEEMAPSLQAALHHVEAAFGPPDFDPAQSDMRFSIALTDYVAVALFPALAERIRDRGLTVSFTLRSLNEVKITQELDLGTLHVAIGVFRQVPARFVVAPLARLDNVWAMRADHPAAAGPLDLATLAGIPHLDIRLADRPGEEDLMRNVVTSNPDRLDALFAEQGLTRRIGAVVGHLLAVAPLLARSDMIAFVPVGMVRQFGRSHGIVGFPPPYPTEPMQLSLLFHRTLGSHPTIIWLREQLYDLARLEGFETAPDV</sequence>
<keyword evidence="5" id="KW-0804">Transcription</keyword>
<evidence type="ECO:0000256" key="4">
    <source>
        <dbReference type="ARBA" id="ARBA00023125"/>
    </source>
</evidence>
<comment type="similarity">
    <text evidence="1">Belongs to the LysR transcriptional regulatory family.</text>
</comment>
<dbReference type="GO" id="GO:0003677">
    <property type="term" value="F:DNA binding"/>
    <property type="evidence" value="ECO:0007669"/>
    <property type="project" value="UniProtKB-KW"/>
</dbReference>
<dbReference type="SUPFAM" id="SSF53850">
    <property type="entry name" value="Periplasmic binding protein-like II"/>
    <property type="match status" value="1"/>
</dbReference>
<dbReference type="InterPro" id="IPR005119">
    <property type="entry name" value="LysR_subst-bd"/>
</dbReference>
<evidence type="ECO:0000256" key="3">
    <source>
        <dbReference type="ARBA" id="ARBA00023015"/>
    </source>
</evidence>
<keyword evidence="8" id="KW-1185">Reference proteome</keyword>
<comment type="caution">
    <text evidence="7">The sequence shown here is derived from an EMBL/GenBank/DDBJ whole genome shotgun (WGS) entry which is preliminary data.</text>
</comment>
<evidence type="ECO:0000259" key="6">
    <source>
        <dbReference type="PROSITE" id="PS50931"/>
    </source>
</evidence>
<dbReference type="Pfam" id="PF00126">
    <property type="entry name" value="HTH_1"/>
    <property type="match status" value="1"/>
</dbReference>